<evidence type="ECO:0000313" key="1">
    <source>
        <dbReference type="EMBL" id="SNQ48787.1"/>
    </source>
</evidence>
<keyword evidence="2" id="KW-1185">Reference proteome</keyword>
<evidence type="ECO:0008006" key="3">
    <source>
        <dbReference type="Google" id="ProtNLM"/>
    </source>
</evidence>
<reference evidence="1 2" key="1">
    <citation type="submission" date="2017-06" db="EMBL/GenBank/DDBJ databases">
        <authorList>
            <person name="Kim H.J."/>
            <person name="Triplett B.A."/>
        </authorList>
    </citation>
    <scope>NUCLEOTIDE SEQUENCE [LARGE SCALE GENOMIC DNA]</scope>
    <source>
        <strain evidence="1">FRACA_ARgP5</strain>
    </source>
</reference>
<dbReference type="EMBL" id="FZMO01000201">
    <property type="protein sequence ID" value="SNQ48787.1"/>
    <property type="molecule type" value="Genomic_DNA"/>
</dbReference>
<dbReference type="PANTHER" id="PTHR38479">
    <property type="entry name" value="LMO0824 PROTEIN"/>
    <property type="match status" value="1"/>
</dbReference>
<protein>
    <recommendedName>
        <fullName evidence="3">Winged helix DNA-binding domain-containing protein</fullName>
    </recommendedName>
</protein>
<dbReference type="RefSeq" id="WP_101832411.1">
    <property type="nucleotide sequence ID" value="NZ_FZMO01000201.1"/>
</dbReference>
<dbReference type="AlphaFoldDB" id="A0A2I2KSZ2"/>
<dbReference type="Pfam" id="PF06224">
    <property type="entry name" value="AlkZ-like"/>
    <property type="match status" value="1"/>
</dbReference>
<sequence length="359" mass="38255">MSTVETSDIAARLTAQGLSGPPSPGAVDAVGRLLAVQAQDPRGMRLAVRPRTRATTAADVDRALTVERTLVVSWLNRGTLHLVRSEDHWWLRELTAPRMAAQIRRRLAEEGVTPDDAERGVAIVERALAADGPRTRDELRGRVARAGIPTAGQAMVYLLIVASTRGLVVRGPVVAGEQAYALVRDWLGPPPRPFDRDAALAELARRYLAGHGPADDRDLARWAGLPLRDARRGLTAIAADLVTRDDGRAVLATSAPPCPRLPSPRLLGPFDPVLHGWADRGWLGAASRAVTSNGIFRPVILVDGRAVGTWTMPAGRVVLAPFKGDAPPEGCGPWPPPVAAALAEEAADVRRFLDGSAVS</sequence>
<dbReference type="OrthoDB" id="9148135at2"/>
<gene>
    <name evidence="1" type="ORF">FRACA_280009</name>
</gene>
<dbReference type="PANTHER" id="PTHR38479:SF2">
    <property type="entry name" value="WINGED HELIX DNA-BINDING DOMAIN-CONTAINING PROTEIN"/>
    <property type="match status" value="1"/>
</dbReference>
<dbReference type="Proteomes" id="UP000234331">
    <property type="component" value="Unassembled WGS sequence"/>
</dbReference>
<accession>A0A2I2KSZ2</accession>
<dbReference type="InterPro" id="IPR009351">
    <property type="entry name" value="AlkZ-like"/>
</dbReference>
<name>A0A2I2KSZ2_9ACTN</name>
<organism evidence="1 2">
    <name type="scientific">Frankia canadensis</name>
    <dbReference type="NCBI Taxonomy" id="1836972"/>
    <lineage>
        <taxon>Bacteria</taxon>
        <taxon>Bacillati</taxon>
        <taxon>Actinomycetota</taxon>
        <taxon>Actinomycetes</taxon>
        <taxon>Frankiales</taxon>
        <taxon>Frankiaceae</taxon>
        <taxon>Frankia</taxon>
    </lineage>
</organism>
<proteinExistence type="predicted"/>
<evidence type="ECO:0000313" key="2">
    <source>
        <dbReference type="Proteomes" id="UP000234331"/>
    </source>
</evidence>